<proteinExistence type="inferred from homology"/>
<dbReference type="GO" id="GO:0003700">
    <property type="term" value="F:DNA-binding transcription factor activity"/>
    <property type="evidence" value="ECO:0007669"/>
    <property type="project" value="InterPro"/>
</dbReference>
<dbReference type="InterPro" id="IPR005119">
    <property type="entry name" value="LysR_subst-bd"/>
</dbReference>
<keyword evidence="2" id="KW-0805">Transcription regulation</keyword>
<evidence type="ECO:0000313" key="7">
    <source>
        <dbReference type="Proteomes" id="UP000486534"/>
    </source>
</evidence>
<dbReference type="EMBL" id="WHUV01000003">
    <property type="protein sequence ID" value="MQA55459.1"/>
    <property type="molecule type" value="Genomic_DNA"/>
</dbReference>
<dbReference type="SUPFAM" id="SSF46785">
    <property type="entry name" value="Winged helix' DNA-binding domain"/>
    <property type="match status" value="1"/>
</dbReference>
<feature type="domain" description="HTH lysR-type" evidence="5">
    <location>
        <begin position="40"/>
        <end position="97"/>
    </location>
</feature>
<dbReference type="GO" id="GO:0003677">
    <property type="term" value="F:DNA binding"/>
    <property type="evidence" value="ECO:0007669"/>
    <property type="project" value="UniProtKB-KW"/>
</dbReference>
<comment type="similarity">
    <text evidence="1">Belongs to the LysR transcriptional regulatory family.</text>
</comment>
<accession>A0A7X1PNI6</accession>
<dbReference type="PROSITE" id="PS50931">
    <property type="entry name" value="HTH_LYSR"/>
    <property type="match status" value="1"/>
</dbReference>
<dbReference type="AlphaFoldDB" id="A0A7X1PNI6"/>
<keyword evidence="3" id="KW-0238">DNA-binding</keyword>
<comment type="caution">
    <text evidence="6">The sequence shown here is derived from an EMBL/GenBank/DDBJ whole genome shotgun (WGS) entry which is preliminary data.</text>
</comment>
<dbReference type="GO" id="GO:0032993">
    <property type="term" value="C:protein-DNA complex"/>
    <property type="evidence" value="ECO:0007669"/>
    <property type="project" value="TreeGrafter"/>
</dbReference>
<gene>
    <name evidence="6" type="ORF">GDH07_19255</name>
</gene>
<keyword evidence="4" id="KW-0804">Transcription</keyword>
<evidence type="ECO:0000259" key="5">
    <source>
        <dbReference type="PROSITE" id="PS50931"/>
    </source>
</evidence>
<dbReference type="InterPro" id="IPR036390">
    <property type="entry name" value="WH_DNA-bd_sf"/>
</dbReference>
<name>A0A7X1PNI6_9PSED</name>
<organism evidence="6 7">
    <name type="scientific">Pseudomonas piscis</name>
    <dbReference type="NCBI Taxonomy" id="2614538"/>
    <lineage>
        <taxon>Bacteria</taxon>
        <taxon>Pseudomonadati</taxon>
        <taxon>Pseudomonadota</taxon>
        <taxon>Gammaproteobacteria</taxon>
        <taxon>Pseudomonadales</taxon>
        <taxon>Pseudomonadaceae</taxon>
        <taxon>Pseudomonas</taxon>
    </lineage>
</organism>
<evidence type="ECO:0000313" key="6">
    <source>
        <dbReference type="EMBL" id="MQA55459.1"/>
    </source>
</evidence>
<dbReference type="Pfam" id="PF03466">
    <property type="entry name" value="LysR_substrate"/>
    <property type="match status" value="1"/>
</dbReference>
<dbReference type="Pfam" id="PF00126">
    <property type="entry name" value="HTH_1"/>
    <property type="match status" value="1"/>
</dbReference>
<evidence type="ECO:0000256" key="3">
    <source>
        <dbReference type="ARBA" id="ARBA00023125"/>
    </source>
</evidence>
<dbReference type="InterPro" id="IPR000847">
    <property type="entry name" value="LysR_HTH_N"/>
</dbReference>
<dbReference type="Gene3D" id="1.10.10.10">
    <property type="entry name" value="Winged helix-like DNA-binding domain superfamily/Winged helix DNA-binding domain"/>
    <property type="match status" value="1"/>
</dbReference>
<reference evidence="6 7" key="1">
    <citation type="submission" date="2019-10" db="EMBL/GenBank/DDBJ databases">
        <title>Pseudomonas dajingensis sp. nov., isolated from the profound head ulcers of farmed Murray cod (Maccullochella peelii peelii).</title>
        <authorList>
            <person name="Liu Y."/>
        </authorList>
    </citation>
    <scope>NUCLEOTIDE SEQUENCE [LARGE SCALE GENOMIC DNA]</scope>
    <source>
        <strain evidence="6 7">MC042</strain>
    </source>
</reference>
<dbReference type="Proteomes" id="UP000486534">
    <property type="component" value="Unassembled WGS sequence"/>
</dbReference>
<dbReference type="Gene3D" id="3.40.190.10">
    <property type="entry name" value="Periplasmic binding protein-like II"/>
    <property type="match status" value="2"/>
</dbReference>
<evidence type="ECO:0000256" key="4">
    <source>
        <dbReference type="ARBA" id="ARBA00023163"/>
    </source>
</evidence>
<protein>
    <submittedName>
        <fullName evidence="6">LysR family transcriptional regulator</fullName>
    </submittedName>
</protein>
<evidence type="ECO:0000256" key="1">
    <source>
        <dbReference type="ARBA" id="ARBA00009437"/>
    </source>
</evidence>
<dbReference type="InterPro" id="IPR036388">
    <property type="entry name" value="WH-like_DNA-bd_sf"/>
</dbReference>
<evidence type="ECO:0000256" key="2">
    <source>
        <dbReference type="ARBA" id="ARBA00023015"/>
    </source>
</evidence>
<dbReference type="SUPFAM" id="SSF53850">
    <property type="entry name" value="Periplasmic binding protein-like II"/>
    <property type="match status" value="1"/>
</dbReference>
<sequence length="343" mass="37457">MFIRFSLMSWQTLRQSFAPGIPPMNSKETSGVSKRLLAALSLRHLHYFATLSRVLHFRLAAEELALTASALSTSIKETERLIGAQLFIRKGHQVTLSEIGAAILPIAEHLLNTAGNAVADMVHISQERQQTIRIGLVPSVAHRILPKLQELQRQHADLRFDFIDLPTRALINDVRSAKVDFGIGAGDATAALPMHRLLVDELVVVVRQDDPLCAARSASWAQLDNRPVAHFLLGSVADLALGSPKAQEVIVKAAYRVSFTETLYSLIRAGFCVGIVPRLTAEGLLCNELTWLPIVKPRIQRDIVLFETSHGPRTPAVATCLAFLKAQACQAAEEPAADTPGAH</sequence>
<dbReference type="PANTHER" id="PTHR30346:SF28">
    <property type="entry name" value="HTH-TYPE TRANSCRIPTIONAL REGULATOR CYNR"/>
    <property type="match status" value="1"/>
</dbReference>
<dbReference type="PANTHER" id="PTHR30346">
    <property type="entry name" value="TRANSCRIPTIONAL DUAL REGULATOR HCAR-RELATED"/>
    <property type="match status" value="1"/>
</dbReference>